<keyword evidence="10" id="KW-1015">Disulfide bond</keyword>
<dbReference type="GO" id="GO:0004930">
    <property type="term" value="F:G protein-coupled receptor activity"/>
    <property type="evidence" value="ECO:0000318"/>
    <property type="project" value="GO_Central"/>
</dbReference>
<feature type="transmembrane region" description="Helical" evidence="17">
    <location>
        <begin position="264"/>
        <end position="284"/>
    </location>
</feature>
<feature type="domain" description="G-protein coupled receptors family 1 profile" evidence="18">
    <location>
        <begin position="50"/>
        <end position="320"/>
    </location>
</feature>
<keyword evidence="14" id="KW-0966">Cell projection</keyword>
<accession>A0A7M7RCP1</accession>
<dbReference type="GeneID" id="577094"/>
<comment type="subcellular location">
    <subcellularLocation>
        <location evidence="2">Cell membrane</location>
        <topology evidence="2">Multi-pass membrane protein</topology>
    </subcellularLocation>
    <subcellularLocation>
        <location evidence="1">Cell projection</location>
        <location evidence="1">Cilium membrane</location>
    </subcellularLocation>
</comment>
<keyword evidence="20" id="KW-1185">Reference proteome</keyword>
<feature type="transmembrane region" description="Helical" evidence="17">
    <location>
        <begin position="33"/>
        <end position="59"/>
    </location>
</feature>
<dbReference type="Proteomes" id="UP000007110">
    <property type="component" value="Unassembled WGS sequence"/>
</dbReference>
<dbReference type="PANTHER" id="PTHR22752:SF10">
    <property type="entry name" value="G-PROTEIN COUPLED RECEPTOR 161"/>
    <property type="match status" value="1"/>
</dbReference>
<keyword evidence="4" id="KW-1003">Cell membrane</keyword>
<dbReference type="InterPro" id="IPR000276">
    <property type="entry name" value="GPCR_Rhodpsn"/>
</dbReference>
<evidence type="ECO:0000256" key="6">
    <source>
        <dbReference type="ARBA" id="ARBA00022989"/>
    </source>
</evidence>
<evidence type="ECO:0000256" key="15">
    <source>
        <dbReference type="RuleBase" id="RU000688"/>
    </source>
</evidence>
<keyword evidence="9 17" id="KW-0472">Membrane</keyword>
<dbReference type="GO" id="GO:0007186">
    <property type="term" value="P:G protein-coupled receptor signaling pathway"/>
    <property type="evidence" value="ECO:0000318"/>
    <property type="project" value="GO_Central"/>
</dbReference>
<dbReference type="PROSITE" id="PS00237">
    <property type="entry name" value="G_PROTEIN_RECEP_F1_1"/>
    <property type="match status" value="1"/>
</dbReference>
<evidence type="ECO:0000259" key="18">
    <source>
        <dbReference type="PROSITE" id="PS50262"/>
    </source>
</evidence>
<dbReference type="Gene3D" id="1.20.1070.10">
    <property type="entry name" value="Rhodopsin 7-helix transmembrane proteins"/>
    <property type="match status" value="1"/>
</dbReference>
<reference evidence="20" key="1">
    <citation type="submission" date="2015-02" db="EMBL/GenBank/DDBJ databases">
        <title>Genome sequencing for Strongylocentrotus purpuratus.</title>
        <authorList>
            <person name="Murali S."/>
            <person name="Liu Y."/>
            <person name="Vee V."/>
            <person name="English A."/>
            <person name="Wang M."/>
            <person name="Skinner E."/>
            <person name="Han Y."/>
            <person name="Muzny D.M."/>
            <person name="Worley K.C."/>
            <person name="Gibbs R.A."/>
        </authorList>
    </citation>
    <scope>NUCLEOTIDE SEQUENCE</scope>
</reference>
<dbReference type="SUPFAM" id="SSF81321">
    <property type="entry name" value="Family A G protein-coupled receptor-like"/>
    <property type="match status" value="1"/>
</dbReference>
<evidence type="ECO:0000256" key="1">
    <source>
        <dbReference type="ARBA" id="ARBA00004309"/>
    </source>
</evidence>
<evidence type="ECO:0000256" key="12">
    <source>
        <dbReference type="ARBA" id="ARBA00023180"/>
    </source>
</evidence>
<sequence length="512" mass="57010">MDGTVLYTSDLVSTTASLPDDADVAYITPQWTIILEAVTLALIAVVAGALNTIIIYTIHKKTYLQNPSNQFVYSMTIASAVMSFTVLPFNLVACVLREWIFGVVMCNLMGFISLCTLTGSLFNVALITLDRYYAIVQPMMYPLKMTSNYTTHLIVCVWILALICTLPPSFGWSRYSFRVAKSACMVDWHYDKSFSGFYAIMTTIFPLILMCFCYGHILKVARRSSRRVSHGNIVAEEAIKMMTRRRSRRTSLLVNIRMNSPTKAIRTVLVTVSALLIIWCPFIIELVYETVLGDELIANWLEAGAMWLAYCSLIFNPMIYAIWNKTVRNEVLGMFCARSLKLQWAWRDDDNILAKRRESRHLSISGSITDLSYTSALRGKFNQHSTQITNTGQQTSSNDSVISGVPLASIIESSTTAPTTPASKSGSSSYGNSKRVRLTSGIKKTRVEILKAHSPTQISTTAEVHQPARMITRSMTGQSSMSKVNGDGEENKLGCSSRKLSIVSMDESIVYS</sequence>
<dbReference type="PANTHER" id="PTHR22752">
    <property type="entry name" value="G PROTEIN-COUPLED RECEPTOR"/>
    <property type="match status" value="1"/>
</dbReference>
<dbReference type="InParanoid" id="A0A7M7RCP1"/>
<dbReference type="EnsemblMetazoa" id="XM_777346">
    <property type="protein sequence ID" value="XP_782439"/>
    <property type="gene ID" value="LOC577094"/>
</dbReference>
<proteinExistence type="inferred from homology"/>
<dbReference type="PRINTS" id="PR00237">
    <property type="entry name" value="GPCRRHODOPSN"/>
</dbReference>
<evidence type="ECO:0000256" key="7">
    <source>
        <dbReference type="ARBA" id="ARBA00023040"/>
    </source>
</evidence>
<dbReference type="KEGG" id="spu:577094"/>
<dbReference type="InterPro" id="IPR017452">
    <property type="entry name" value="GPCR_Rhodpsn_7TM"/>
</dbReference>
<organism evidence="19 20">
    <name type="scientific">Strongylocentrotus purpuratus</name>
    <name type="common">Purple sea urchin</name>
    <dbReference type="NCBI Taxonomy" id="7668"/>
    <lineage>
        <taxon>Eukaryota</taxon>
        <taxon>Metazoa</taxon>
        <taxon>Echinodermata</taxon>
        <taxon>Eleutherozoa</taxon>
        <taxon>Echinozoa</taxon>
        <taxon>Echinoidea</taxon>
        <taxon>Euechinoidea</taxon>
        <taxon>Echinacea</taxon>
        <taxon>Camarodonta</taxon>
        <taxon>Echinidea</taxon>
        <taxon>Strongylocentrotidae</taxon>
        <taxon>Strongylocentrotus</taxon>
    </lineage>
</organism>
<evidence type="ECO:0000256" key="5">
    <source>
        <dbReference type="ARBA" id="ARBA00022692"/>
    </source>
</evidence>
<keyword evidence="5 15" id="KW-0812">Transmembrane</keyword>
<keyword evidence="11 15" id="KW-0675">Receptor</keyword>
<dbReference type="AlphaFoldDB" id="A0A7M7RCP1"/>
<dbReference type="Pfam" id="PF00001">
    <property type="entry name" value="7tm_1"/>
    <property type="match status" value="1"/>
</dbReference>
<feature type="transmembrane region" description="Helical" evidence="17">
    <location>
        <begin position="71"/>
        <end position="93"/>
    </location>
</feature>
<feature type="region of interest" description="Disordered" evidence="16">
    <location>
        <begin position="413"/>
        <end position="437"/>
    </location>
</feature>
<evidence type="ECO:0000256" key="17">
    <source>
        <dbReference type="SAM" id="Phobius"/>
    </source>
</evidence>
<keyword evidence="6 17" id="KW-1133">Transmembrane helix</keyword>
<evidence type="ECO:0000256" key="11">
    <source>
        <dbReference type="ARBA" id="ARBA00023170"/>
    </source>
</evidence>
<evidence type="ECO:0000256" key="2">
    <source>
        <dbReference type="ARBA" id="ARBA00004651"/>
    </source>
</evidence>
<evidence type="ECO:0000256" key="8">
    <source>
        <dbReference type="ARBA" id="ARBA00023069"/>
    </source>
</evidence>
<protein>
    <recommendedName>
        <fullName evidence="18">G-protein coupled receptors family 1 profile domain-containing protein</fullName>
    </recommendedName>
</protein>
<dbReference type="OMA" id="WTIILEA"/>
<keyword evidence="8" id="KW-0969">Cilium</keyword>
<evidence type="ECO:0000256" key="13">
    <source>
        <dbReference type="ARBA" id="ARBA00023224"/>
    </source>
</evidence>
<evidence type="ECO:0000256" key="4">
    <source>
        <dbReference type="ARBA" id="ARBA00022475"/>
    </source>
</evidence>
<feature type="transmembrane region" description="Helical" evidence="17">
    <location>
        <begin position="99"/>
        <end position="129"/>
    </location>
</feature>
<feature type="compositionally biased region" description="Low complexity" evidence="16">
    <location>
        <begin position="413"/>
        <end position="433"/>
    </location>
</feature>
<evidence type="ECO:0000256" key="10">
    <source>
        <dbReference type="ARBA" id="ARBA00023157"/>
    </source>
</evidence>
<keyword evidence="12" id="KW-0325">Glycoprotein</keyword>
<keyword evidence="13 15" id="KW-0807">Transducer</keyword>
<comment type="similarity">
    <text evidence="15">Belongs to the G-protein coupled receptor 1 family.</text>
</comment>
<evidence type="ECO:0000256" key="16">
    <source>
        <dbReference type="SAM" id="MobiDB-lite"/>
    </source>
</evidence>
<feature type="transmembrane region" description="Helical" evidence="17">
    <location>
        <begin position="304"/>
        <end position="323"/>
    </location>
</feature>
<reference evidence="19" key="2">
    <citation type="submission" date="2021-01" db="UniProtKB">
        <authorList>
            <consortium name="EnsemblMetazoa"/>
        </authorList>
    </citation>
    <scope>IDENTIFICATION</scope>
</reference>
<keyword evidence="3" id="KW-0217">Developmental protein</keyword>
<dbReference type="OrthoDB" id="5980076at2759"/>
<dbReference type="FunCoup" id="A0A7M7RCP1">
    <property type="interactions" value="1109"/>
</dbReference>
<dbReference type="CTD" id="23432"/>
<evidence type="ECO:0000256" key="9">
    <source>
        <dbReference type="ARBA" id="ARBA00023136"/>
    </source>
</evidence>
<dbReference type="RefSeq" id="XP_782439.4">
    <property type="nucleotide sequence ID" value="XM_777346.5"/>
</dbReference>
<keyword evidence="7 15" id="KW-0297">G-protein coupled receptor</keyword>
<dbReference type="PROSITE" id="PS50262">
    <property type="entry name" value="G_PROTEIN_RECEP_F1_2"/>
    <property type="match status" value="1"/>
</dbReference>
<evidence type="ECO:0000256" key="14">
    <source>
        <dbReference type="ARBA" id="ARBA00023273"/>
    </source>
</evidence>
<feature type="transmembrane region" description="Helical" evidence="17">
    <location>
        <begin position="197"/>
        <end position="217"/>
    </location>
</feature>
<evidence type="ECO:0000313" key="19">
    <source>
        <dbReference type="EnsemblMetazoa" id="XP_782439"/>
    </source>
</evidence>
<evidence type="ECO:0000256" key="3">
    <source>
        <dbReference type="ARBA" id="ARBA00022473"/>
    </source>
</evidence>
<evidence type="ECO:0000313" key="20">
    <source>
        <dbReference type="Proteomes" id="UP000007110"/>
    </source>
</evidence>
<feature type="transmembrane region" description="Helical" evidence="17">
    <location>
        <begin position="149"/>
        <end position="170"/>
    </location>
</feature>
<dbReference type="GO" id="GO:0060170">
    <property type="term" value="C:ciliary membrane"/>
    <property type="evidence" value="ECO:0007669"/>
    <property type="project" value="UniProtKB-SubCell"/>
</dbReference>
<name>A0A7M7RCP1_STRPU</name>